<dbReference type="GO" id="GO:0006749">
    <property type="term" value="P:glutathione metabolic process"/>
    <property type="evidence" value="ECO:0007669"/>
    <property type="project" value="TreeGrafter"/>
</dbReference>
<feature type="domain" description="GST N-terminal" evidence="2">
    <location>
        <begin position="99"/>
        <end position="180"/>
    </location>
</feature>
<feature type="chain" id="PRO_5031244723" description="GST C-terminal domain-containing protein" evidence="1">
    <location>
        <begin position="19"/>
        <end position="355"/>
    </location>
</feature>
<dbReference type="Gene3D" id="3.40.30.10">
    <property type="entry name" value="Glutaredoxin"/>
    <property type="match status" value="1"/>
</dbReference>
<evidence type="ECO:0000259" key="3">
    <source>
        <dbReference type="PROSITE" id="PS50405"/>
    </source>
</evidence>
<dbReference type="InterPro" id="IPR050213">
    <property type="entry name" value="GST_superfamily"/>
</dbReference>
<dbReference type="Gene3D" id="1.20.1050.10">
    <property type="match status" value="1"/>
</dbReference>
<dbReference type="AlphaFoldDB" id="A0A7S1MWL7"/>
<gene>
    <name evidence="4" type="ORF">HAND00432_LOCUS34130</name>
</gene>
<dbReference type="InterPro" id="IPR036249">
    <property type="entry name" value="Thioredoxin-like_sf"/>
</dbReference>
<feature type="signal peptide" evidence="1">
    <location>
        <begin position="1"/>
        <end position="18"/>
    </location>
</feature>
<proteinExistence type="predicted"/>
<dbReference type="PANTHER" id="PTHR11571">
    <property type="entry name" value="GLUTATHIONE S-TRANSFERASE"/>
    <property type="match status" value="1"/>
</dbReference>
<dbReference type="InterPro" id="IPR036282">
    <property type="entry name" value="Glutathione-S-Trfase_C_sf"/>
</dbReference>
<organism evidence="4">
    <name type="scientific">Hemiselmis andersenii</name>
    <name type="common">Cryptophyte alga</name>
    <dbReference type="NCBI Taxonomy" id="464988"/>
    <lineage>
        <taxon>Eukaryota</taxon>
        <taxon>Cryptophyceae</taxon>
        <taxon>Cryptomonadales</taxon>
        <taxon>Hemiselmidaceae</taxon>
        <taxon>Hemiselmis</taxon>
    </lineage>
</organism>
<evidence type="ECO:0000313" key="4">
    <source>
        <dbReference type="EMBL" id="CAD8983120.1"/>
    </source>
</evidence>
<feature type="domain" description="GST C-terminal" evidence="3">
    <location>
        <begin position="207"/>
        <end position="332"/>
    </location>
</feature>
<dbReference type="InterPro" id="IPR040079">
    <property type="entry name" value="Glutathione_S-Trfase"/>
</dbReference>
<dbReference type="PROSITE" id="PS50405">
    <property type="entry name" value="GST_CTER"/>
    <property type="match status" value="1"/>
</dbReference>
<protein>
    <recommendedName>
        <fullName evidence="5">GST C-terminal domain-containing protein</fullName>
    </recommendedName>
</protein>
<evidence type="ECO:0000256" key="1">
    <source>
        <dbReference type="SAM" id="SignalP"/>
    </source>
</evidence>
<sequence length="355" mass="39538">MRKLTFFCSFVFLLGLEADGLLHHRPLLPSPSSRGTGGVGAAAARRRVGAMKGAAASVGVAISPPPLKDAAEVARGLWVTKDLFKTEEHALIRCGEGEPRFRLAYMPIRNRGEIIRLILEEAKVPYEVEVMGFENWKNGLKATTPHGKCPVLRNYDGRGNDLGQEGAITRFLAEECGLAGETSAERANLDSLYCLWFSTFRNLGVSHDGEHFSVAALRDGDPSGRLQSAGDATRYQDMFRQNDLSRIERSLSALRFFEETLSTAGTGFLVREAPTYVDLGLFYTLFELAEDDNVPDFAARYDLPLLGAFLRQMQERPHILDYLKSPRRMPRYQREASGASTYMFWPGKYSPDLSL</sequence>
<dbReference type="PROSITE" id="PS50404">
    <property type="entry name" value="GST_NTER"/>
    <property type="match status" value="1"/>
</dbReference>
<accession>A0A7S1MWL7</accession>
<name>A0A7S1MWL7_HEMAN</name>
<dbReference type="SUPFAM" id="SSF52833">
    <property type="entry name" value="Thioredoxin-like"/>
    <property type="match status" value="1"/>
</dbReference>
<dbReference type="Pfam" id="PF14497">
    <property type="entry name" value="GST_C_3"/>
    <property type="match status" value="1"/>
</dbReference>
<dbReference type="GO" id="GO:0004364">
    <property type="term" value="F:glutathione transferase activity"/>
    <property type="evidence" value="ECO:0007669"/>
    <property type="project" value="TreeGrafter"/>
</dbReference>
<dbReference type="InterPro" id="IPR004045">
    <property type="entry name" value="Glutathione_S-Trfase_N"/>
</dbReference>
<dbReference type="InterPro" id="IPR004046">
    <property type="entry name" value="GST_C"/>
</dbReference>
<dbReference type="SUPFAM" id="SSF47616">
    <property type="entry name" value="GST C-terminal domain-like"/>
    <property type="match status" value="1"/>
</dbReference>
<reference evidence="4" key="1">
    <citation type="submission" date="2021-01" db="EMBL/GenBank/DDBJ databases">
        <authorList>
            <person name="Corre E."/>
            <person name="Pelletier E."/>
            <person name="Niang G."/>
            <person name="Scheremetjew M."/>
            <person name="Finn R."/>
            <person name="Kale V."/>
            <person name="Holt S."/>
            <person name="Cochrane G."/>
            <person name="Meng A."/>
            <person name="Brown T."/>
            <person name="Cohen L."/>
        </authorList>
    </citation>
    <scope>NUCLEOTIDE SEQUENCE</scope>
    <source>
        <strain evidence="4">CCMP644</strain>
    </source>
</reference>
<dbReference type="EMBL" id="HBFX01056738">
    <property type="protein sequence ID" value="CAD8983120.1"/>
    <property type="molecule type" value="Transcribed_RNA"/>
</dbReference>
<dbReference type="InterPro" id="IPR010987">
    <property type="entry name" value="Glutathione-S-Trfase_C-like"/>
</dbReference>
<dbReference type="SFLD" id="SFLDS00019">
    <property type="entry name" value="Glutathione_Transferase_(cytos"/>
    <property type="match status" value="1"/>
</dbReference>
<evidence type="ECO:0000259" key="2">
    <source>
        <dbReference type="PROSITE" id="PS50404"/>
    </source>
</evidence>
<keyword evidence="1" id="KW-0732">Signal</keyword>
<evidence type="ECO:0008006" key="5">
    <source>
        <dbReference type="Google" id="ProtNLM"/>
    </source>
</evidence>